<dbReference type="EMBL" id="JADJEV010000005">
    <property type="protein sequence ID" value="MBK6974872.1"/>
    <property type="molecule type" value="Genomic_DNA"/>
</dbReference>
<dbReference type="NCBIfam" id="NF038126">
    <property type="entry name" value="PEP_CTERM_FxDxF"/>
    <property type="match status" value="1"/>
</dbReference>
<dbReference type="Proteomes" id="UP000807785">
    <property type="component" value="Unassembled WGS sequence"/>
</dbReference>
<protein>
    <submittedName>
        <fullName evidence="3">FxDxF family PEP-CTERM protein</fullName>
    </submittedName>
</protein>
<feature type="signal peptide" evidence="2">
    <location>
        <begin position="1"/>
        <end position="24"/>
    </location>
</feature>
<evidence type="ECO:0000313" key="3">
    <source>
        <dbReference type="EMBL" id="MBK6974872.1"/>
    </source>
</evidence>
<evidence type="ECO:0000256" key="1">
    <source>
        <dbReference type="SAM" id="Phobius"/>
    </source>
</evidence>
<proteinExistence type="predicted"/>
<keyword evidence="2" id="KW-0732">Signal</keyword>
<feature type="transmembrane region" description="Helical" evidence="1">
    <location>
        <begin position="161"/>
        <end position="178"/>
    </location>
</feature>
<keyword evidence="1" id="KW-1133">Transmembrane helix</keyword>
<reference evidence="3" key="1">
    <citation type="submission" date="2020-10" db="EMBL/GenBank/DDBJ databases">
        <title>Connecting structure to function with the recovery of over 1000 high-quality activated sludge metagenome-assembled genomes encoding full-length rRNA genes using long-read sequencing.</title>
        <authorList>
            <person name="Singleton C.M."/>
            <person name="Petriglieri F."/>
            <person name="Kristensen J.M."/>
            <person name="Kirkegaard R.H."/>
            <person name="Michaelsen T.Y."/>
            <person name="Andersen M.H."/>
            <person name="Karst S.M."/>
            <person name="Dueholm M.S."/>
            <person name="Nielsen P.H."/>
            <person name="Albertsen M."/>
        </authorList>
    </citation>
    <scope>NUCLEOTIDE SEQUENCE</scope>
    <source>
        <strain evidence="3">Bjer_18-Q3-R1-45_BAT3C.347</strain>
    </source>
</reference>
<dbReference type="AlphaFoldDB" id="A0A9D7HM63"/>
<evidence type="ECO:0000256" key="2">
    <source>
        <dbReference type="SAM" id="SignalP"/>
    </source>
</evidence>
<keyword evidence="1" id="KW-0472">Membrane</keyword>
<comment type="caution">
    <text evidence="3">The sequence shown here is derived from an EMBL/GenBank/DDBJ whole genome shotgun (WGS) entry which is preliminary data.</text>
</comment>
<gene>
    <name evidence="3" type="ORF">IPH26_18735</name>
</gene>
<feature type="chain" id="PRO_5039657408" evidence="2">
    <location>
        <begin position="25"/>
        <end position="184"/>
    </location>
</feature>
<organism evidence="3 4">
    <name type="scientific">Candidatus Methylophosphatis roskildensis</name>
    <dbReference type="NCBI Taxonomy" id="2899263"/>
    <lineage>
        <taxon>Bacteria</taxon>
        <taxon>Pseudomonadati</taxon>
        <taxon>Pseudomonadota</taxon>
        <taxon>Betaproteobacteria</taxon>
        <taxon>Nitrosomonadales</taxon>
        <taxon>Sterolibacteriaceae</taxon>
        <taxon>Candidatus Methylophosphatis</taxon>
    </lineage>
</organism>
<dbReference type="NCBIfam" id="TIGR02595">
    <property type="entry name" value="PEP_CTERM"/>
    <property type="match status" value="1"/>
</dbReference>
<sequence length="184" mass="19752">MKQILSRWLLPVVLVFGLVGTAAAHGDSSDDGFTKTFTKTFTKFFLDDAGQTFGKMFDFKIGGVSMDDAGQTFGKMCDFKIGGVSNLITLKVASFDLSNLAISIFDKKSDLSVYQTTFADKLNETFALSPGKYSLFFTGTVSSNLAGYAGAMSAAPVPEPAEWMMILAGVAMMGVVVSRRRNNG</sequence>
<keyword evidence="1" id="KW-0812">Transmembrane</keyword>
<accession>A0A9D7HM63</accession>
<name>A0A9D7HM63_9PROT</name>
<evidence type="ECO:0000313" key="4">
    <source>
        <dbReference type="Proteomes" id="UP000807785"/>
    </source>
</evidence>
<dbReference type="InterPro" id="IPR013424">
    <property type="entry name" value="Ice-binding_C"/>
</dbReference>